<feature type="transmembrane region" description="Helical" evidence="1">
    <location>
        <begin position="69"/>
        <end position="87"/>
    </location>
</feature>
<dbReference type="EMBL" id="JAFREP010000013">
    <property type="protein sequence ID" value="MBO1319696.1"/>
    <property type="molecule type" value="Genomic_DNA"/>
</dbReference>
<keyword evidence="1" id="KW-0812">Transmembrane</keyword>
<protein>
    <submittedName>
        <fullName evidence="2">Uncharacterized protein</fullName>
    </submittedName>
</protein>
<dbReference type="RefSeq" id="WP_207859601.1">
    <property type="nucleotide sequence ID" value="NZ_JAFREP010000013.1"/>
</dbReference>
<dbReference type="Proteomes" id="UP000664417">
    <property type="component" value="Unassembled WGS sequence"/>
</dbReference>
<proteinExistence type="predicted"/>
<keyword evidence="1" id="KW-1133">Transmembrane helix</keyword>
<evidence type="ECO:0000313" key="2">
    <source>
        <dbReference type="EMBL" id="MBO1319696.1"/>
    </source>
</evidence>
<evidence type="ECO:0000313" key="3">
    <source>
        <dbReference type="Proteomes" id="UP000664417"/>
    </source>
</evidence>
<accession>A0A8J7Q7E1</accession>
<sequence length="151" mass="17153">MFTYKQAHDPSFTFLRRILMPRPLVARMGGHPSYFCENDGPHPCRRFVDAWFATPFTALAVDSFFARVFSWYVPSTLSLLFLAWNFGGTGREYVAFASVFTRCDPPGLPALFLILVVFRFVLDVFFVARSYVGGSDAACSPRFCFSPYARL</sequence>
<reference evidence="2" key="1">
    <citation type="submission" date="2021-03" db="EMBL/GenBank/DDBJ databases">
        <authorList>
            <person name="Wang G."/>
        </authorList>
    </citation>
    <scope>NUCLEOTIDE SEQUENCE</scope>
    <source>
        <strain evidence="2">KCTC 12899</strain>
    </source>
</reference>
<comment type="caution">
    <text evidence="2">The sequence shown here is derived from an EMBL/GenBank/DDBJ whole genome shotgun (WGS) entry which is preliminary data.</text>
</comment>
<evidence type="ECO:0000256" key="1">
    <source>
        <dbReference type="SAM" id="Phobius"/>
    </source>
</evidence>
<organism evidence="2 3">
    <name type="scientific">Acanthopleuribacter pedis</name>
    <dbReference type="NCBI Taxonomy" id="442870"/>
    <lineage>
        <taxon>Bacteria</taxon>
        <taxon>Pseudomonadati</taxon>
        <taxon>Acidobacteriota</taxon>
        <taxon>Holophagae</taxon>
        <taxon>Acanthopleuribacterales</taxon>
        <taxon>Acanthopleuribacteraceae</taxon>
        <taxon>Acanthopleuribacter</taxon>
    </lineage>
</organism>
<keyword evidence="1" id="KW-0472">Membrane</keyword>
<feature type="transmembrane region" description="Helical" evidence="1">
    <location>
        <begin position="107"/>
        <end position="128"/>
    </location>
</feature>
<keyword evidence="3" id="KW-1185">Reference proteome</keyword>
<gene>
    <name evidence="2" type="ORF">J3U88_14570</name>
</gene>
<name>A0A8J7Q7E1_9BACT</name>
<dbReference type="AlphaFoldDB" id="A0A8J7Q7E1"/>